<dbReference type="Proteomes" id="UP001329825">
    <property type="component" value="Chromosome 4"/>
</dbReference>
<feature type="region of interest" description="Disordered" evidence="1">
    <location>
        <begin position="230"/>
        <end position="437"/>
    </location>
</feature>
<dbReference type="EMBL" id="CP141884">
    <property type="protein sequence ID" value="WRT66469.1"/>
    <property type="molecule type" value="Genomic_DNA"/>
</dbReference>
<feature type="compositionally biased region" description="Low complexity" evidence="1">
    <location>
        <begin position="455"/>
        <end position="468"/>
    </location>
</feature>
<sequence length="520" mass="57475">MTTDQQVENSSILDLQQDDYFARYDDVINTAAAAAVSLDPSLFALAAQVQAVAHAHAQGIDIDFNIDPTFIDVDDNLLNLNGIGLGSASELGNQVIDPSLFEIAQVVQDVNNGKIKLDDPSLLPVQSHTQNQNQNQNQAHVDHIQNHDGLTENQQGDGLHLDVEIDPTLREIVNSLTNAQQSSHATQGLSQAQAAAAIGAHLTDAEERERLQQSLQTTLEDLTQASFGSLFPSNYPQSPSSHNFLDLAPDAQNPNDPSHPNHQSQAGPSSHHHLTSTAQSVNSPNLSESHRSHVEYGSKRGRGRPKGSKNKHRSIPIPKPPKPKPPGPPAKPKGRPPKERDPEEQADYELRKQERALGIKRRKGRPRKFPGYLVREMRLKKNREEFNELLKGHRERQSFEDDEDDEDEDDEDDDDDEDDTDEDDEDGNQTMNANQHQQSLEGIMMDVDGLRQALSENTNSNPHSNSNLHHQHTGHNQDVEEDFGNWSVQDGQTLLDVVGMGTGPNGSEHTMEGVFGIRHG</sequence>
<accession>A0ABZ1CZA1</accession>
<feature type="compositionally biased region" description="Basic and acidic residues" evidence="1">
    <location>
        <begin position="336"/>
        <end position="357"/>
    </location>
</feature>
<dbReference type="RefSeq" id="XP_062791209.1">
    <property type="nucleotide sequence ID" value="XM_062935158.1"/>
</dbReference>
<name>A0ABZ1CZA1_9TREE</name>
<evidence type="ECO:0000256" key="1">
    <source>
        <dbReference type="SAM" id="MobiDB-lite"/>
    </source>
</evidence>
<organism evidence="2 3">
    <name type="scientific">Kwoniella shivajii</name>
    <dbReference type="NCBI Taxonomy" id="564305"/>
    <lineage>
        <taxon>Eukaryota</taxon>
        <taxon>Fungi</taxon>
        <taxon>Dikarya</taxon>
        <taxon>Basidiomycota</taxon>
        <taxon>Agaricomycotina</taxon>
        <taxon>Tremellomycetes</taxon>
        <taxon>Tremellales</taxon>
        <taxon>Cryptococcaceae</taxon>
        <taxon>Kwoniella</taxon>
    </lineage>
</organism>
<feature type="compositionally biased region" description="Basic residues" evidence="1">
    <location>
        <begin position="358"/>
        <end position="368"/>
    </location>
</feature>
<feature type="compositionally biased region" description="Pro residues" evidence="1">
    <location>
        <begin position="317"/>
        <end position="331"/>
    </location>
</feature>
<protein>
    <submittedName>
        <fullName evidence="2">Uncharacterized protein</fullName>
    </submittedName>
</protein>
<keyword evidence="3" id="KW-1185">Reference proteome</keyword>
<dbReference type="GeneID" id="87955559"/>
<feature type="compositionally biased region" description="Basic and acidic residues" evidence="1">
    <location>
        <begin position="288"/>
        <end position="298"/>
    </location>
</feature>
<gene>
    <name evidence="2" type="ORF">IL334_003428</name>
</gene>
<feature type="compositionally biased region" description="Polar residues" evidence="1">
    <location>
        <begin position="428"/>
        <end position="437"/>
    </location>
</feature>
<feature type="compositionally biased region" description="Polar residues" evidence="1">
    <location>
        <begin position="230"/>
        <end position="243"/>
    </location>
</feature>
<evidence type="ECO:0000313" key="3">
    <source>
        <dbReference type="Proteomes" id="UP001329825"/>
    </source>
</evidence>
<dbReference type="PRINTS" id="PR00929">
    <property type="entry name" value="ATHOOK"/>
</dbReference>
<proteinExistence type="predicted"/>
<feature type="compositionally biased region" description="Polar residues" evidence="1">
    <location>
        <begin position="275"/>
        <end position="287"/>
    </location>
</feature>
<feature type="region of interest" description="Disordered" evidence="1">
    <location>
        <begin position="455"/>
        <end position="481"/>
    </location>
</feature>
<feature type="compositionally biased region" description="Acidic residues" evidence="1">
    <location>
        <begin position="400"/>
        <end position="427"/>
    </location>
</feature>
<dbReference type="InterPro" id="IPR017956">
    <property type="entry name" value="AT_hook_DNA-bd_motif"/>
</dbReference>
<feature type="compositionally biased region" description="Basic residues" evidence="1">
    <location>
        <begin position="299"/>
        <end position="314"/>
    </location>
</feature>
<feature type="compositionally biased region" description="Polar residues" evidence="1">
    <location>
        <begin position="252"/>
        <end position="268"/>
    </location>
</feature>
<reference evidence="2 3" key="1">
    <citation type="submission" date="2024-01" db="EMBL/GenBank/DDBJ databases">
        <title>Comparative genomics of Cryptococcus and Kwoniella reveals pathogenesis evolution and contrasting modes of karyotype evolution via chromosome fusion or intercentromeric recombination.</title>
        <authorList>
            <person name="Coelho M.A."/>
            <person name="David-Palma M."/>
            <person name="Shea T."/>
            <person name="Bowers K."/>
            <person name="McGinley-Smith S."/>
            <person name="Mohammad A.W."/>
            <person name="Gnirke A."/>
            <person name="Yurkov A.M."/>
            <person name="Nowrousian M."/>
            <person name="Sun S."/>
            <person name="Cuomo C.A."/>
            <person name="Heitman J."/>
        </authorList>
    </citation>
    <scope>NUCLEOTIDE SEQUENCE [LARGE SCALE GENOMIC DNA]</scope>
    <source>
        <strain evidence="2">CBS 11374</strain>
    </source>
</reference>
<feature type="compositionally biased region" description="Basic and acidic residues" evidence="1">
    <location>
        <begin position="375"/>
        <end position="399"/>
    </location>
</feature>
<evidence type="ECO:0000313" key="2">
    <source>
        <dbReference type="EMBL" id="WRT66469.1"/>
    </source>
</evidence>